<feature type="signal peptide" evidence="1">
    <location>
        <begin position="1"/>
        <end position="19"/>
    </location>
</feature>
<evidence type="ECO:0000313" key="3">
    <source>
        <dbReference type="Proteomes" id="UP001057522"/>
    </source>
</evidence>
<feature type="chain" id="PRO_5047135603" evidence="1">
    <location>
        <begin position="20"/>
        <end position="77"/>
    </location>
</feature>
<reference evidence="2" key="1">
    <citation type="submission" date="2022-06" db="EMBL/GenBank/DDBJ databases">
        <title>Helicobacter colisuis sp. nov.</title>
        <authorList>
            <person name="Papic B."/>
            <person name="Gruntar I."/>
        </authorList>
    </citation>
    <scope>NUCLEOTIDE SEQUENCE</scope>
    <source>
        <strain evidence="2">11154-15</strain>
    </source>
</reference>
<organism evidence="2 3">
    <name type="scientific">Helicobacter colisuis</name>
    <dbReference type="NCBI Taxonomy" id="2949739"/>
    <lineage>
        <taxon>Bacteria</taxon>
        <taxon>Pseudomonadati</taxon>
        <taxon>Campylobacterota</taxon>
        <taxon>Epsilonproteobacteria</taxon>
        <taxon>Campylobacterales</taxon>
        <taxon>Helicobacteraceae</taxon>
        <taxon>Helicobacter</taxon>
    </lineage>
</organism>
<protein>
    <submittedName>
        <fullName evidence="2">Uncharacterized protein</fullName>
    </submittedName>
</protein>
<evidence type="ECO:0000256" key="1">
    <source>
        <dbReference type="SAM" id="SignalP"/>
    </source>
</evidence>
<keyword evidence="3" id="KW-1185">Reference proteome</keyword>
<proteinExistence type="predicted"/>
<sequence>MKKIFMVALFALFANFCFAADDELTNDIAKKAIDIGFGAISGFLSGKSGDEIAEEAKEKTIKATKETANKKLDEATK</sequence>
<keyword evidence="1" id="KW-0732">Signal</keyword>
<gene>
    <name evidence="2" type="ORF">NCR95_02920</name>
</gene>
<dbReference type="RefSeq" id="WP_250603713.1">
    <property type="nucleotide sequence ID" value="NZ_JAMOKV010000002.1"/>
</dbReference>
<dbReference type="EMBL" id="JAMOKX010000002">
    <property type="protein sequence ID" value="MCL9819126.1"/>
    <property type="molecule type" value="Genomic_DNA"/>
</dbReference>
<name>A0ABT0TT79_9HELI</name>
<dbReference type="Proteomes" id="UP001057522">
    <property type="component" value="Unassembled WGS sequence"/>
</dbReference>
<accession>A0ABT0TT79</accession>
<comment type="caution">
    <text evidence="2">The sequence shown here is derived from an EMBL/GenBank/DDBJ whole genome shotgun (WGS) entry which is preliminary data.</text>
</comment>
<evidence type="ECO:0000313" key="2">
    <source>
        <dbReference type="EMBL" id="MCL9819126.1"/>
    </source>
</evidence>